<dbReference type="EMBL" id="PVEM01000001">
    <property type="protein sequence ID" value="PTD12283.1"/>
    <property type="molecule type" value="Genomic_DNA"/>
</dbReference>
<dbReference type="OrthoDB" id="5329332at2759"/>
<dbReference type="AlphaFoldDB" id="A0A2T4H904"/>
<protein>
    <submittedName>
        <fullName evidence="1">Uncharacterized protein</fullName>
    </submittedName>
</protein>
<evidence type="ECO:0000313" key="2">
    <source>
        <dbReference type="Proteomes" id="UP000241587"/>
    </source>
</evidence>
<comment type="caution">
    <text evidence="1">The sequence shown here is derived from an EMBL/GenBank/DDBJ whole genome shotgun (WGS) entry which is preliminary data.</text>
</comment>
<gene>
    <name evidence="1" type="ORF">FCULG_00004535</name>
</gene>
<sequence>MVYLPPSIPGDLLTAYLVTDLTNDELKTIKSSFELGACSKFSPLLELKIVRAPEDYWGKSHQYIRNQENEAGREEAFAIIDEEAKERGAIWYIDRFADEDEAEEGQADSTDVVFKILIQTEALALAQVNYAIANSSIAEDLDNCAVDLPLTNDFHQPDLHNCGGFDWVEQQKHQDTWVTAEPGEFEESTDDERRNNYMPRPNKVARLKEDVAQSIGLVSSWAIPSQAETIEFEDGTKKEFPAGSVVLQQRYDPEFAWPEYQWPEGSL</sequence>
<keyword evidence="2" id="KW-1185">Reference proteome</keyword>
<name>A0A2T4H904_FUSCU</name>
<dbReference type="Proteomes" id="UP000241587">
    <property type="component" value="Unassembled WGS sequence"/>
</dbReference>
<dbReference type="OMA" id="SHQYIRA"/>
<evidence type="ECO:0000313" key="1">
    <source>
        <dbReference type="EMBL" id="PTD12283.1"/>
    </source>
</evidence>
<reference evidence="1 2" key="1">
    <citation type="submission" date="2018-02" db="EMBL/GenBank/DDBJ databases">
        <title>Fusarium culmorum secondary metabolites in fungal-bacterial-plant interactions.</title>
        <authorList>
            <person name="Schmidt R."/>
        </authorList>
    </citation>
    <scope>NUCLEOTIDE SEQUENCE [LARGE SCALE GENOMIC DNA]</scope>
    <source>
        <strain evidence="1 2">PV</strain>
    </source>
</reference>
<organism evidence="1 2">
    <name type="scientific">Fusarium culmorum</name>
    <dbReference type="NCBI Taxonomy" id="5516"/>
    <lineage>
        <taxon>Eukaryota</taxon>
        <taxon>Fungi</taxon>
        <taxon>Dikarya</taxon>
        <taxon>Ascomycota</taxon>
        <taxon>Pezizomycotina</taxon>
        <taxon>Sordariomycetes</taxon>
        <taxon>Hypocreomycetidae</taxon>
        <taxon>Hypocreales</taxon>
        <taxon>Nectriaceae</taxon>
        <taxon>Fusarium</taxon>
    </lineage>
</organism>
<accession>A0A2T4H904</accession>
<proteinExistence type="predicted"/>